<keyword evidence="5" id="KW-0503">Monooxygenase</keyword>
<evidence type="ECO:0000256" key="4">
    <source>
        <dbReference type="ARBA" id="ARBA00023002"/>
    </source>
</evidence>
<comment type="similarity">
    <text evidence="1">Belongs to the FAD-binding monooxygenase family.</text>
</comment>
<accession>A0ABV9FYF3</accession>
<evidence type="ECO:0000256" key="1">
    <source>
        <dbReference type="ARBA" id="ARBA00010139"/>
    </source>
</evidence>
<dbReference type="SUPFAM" id="SSF51905">
    <property type="entry name" value="FAD/NAD(P)-binding domain"/>
    <property type="match status" value="2"/>
</dbReference>
<organism evidence="5 6">
    <name type="scientific">Rhodococcus kronopolitis</name>
    <dbReference type="NCBI Taxonomy" id="1460226"/>
    <lineage>
        <taxon>Bacteria</taxon>
        <taxon>Bacillati</taxon>
        <taxon>Actinomycetota</taxon>
        <taxon>Actinomycetes</taxon>
        <taxon>Mycobacteriales</taxon>
        <taxon>Nocardiaceae</taxon>
        <taxon>Rhodococcus</taxon>
    </lineage>
</organism>
<dbReference type="InterPro" id="IPR051209">
    <property type="entry name" value="FAD-bind_Monooxygenase_sf"/>
</dbReference>
<evidence type="ECO:0000313" key="5">
    <source>
        <dbReference type="EMBL" id="MFC4605965.1"/>
    </source>
</evidence>
<dbReference type="PANTHER" id="PTHR42877:SF4">
    <property type="entry name" value="FAD_NAD(P)-BINDING DOMAIN-CONTAINING PROTEIN-RELATED"/>
    <property type="match status" value="1"/>
</dbReference>
<keyword evidence="6" id="KW-1185">Reference proteome</keyword>
<keyword evidence="4 5" id="KW-0560">Oxidoreductase</keyword>
<dbReference type="Gene3D" id="3.50.50.60">
    <property type="entry name" value="FAD/NAD(P)-binding domain"/>
    <property type="match status" value="2"/>
</dbReference>
<dbReference type="Pfam" id="PF00743">
    <property type="entry name" value="FMO-like"/>
    <property type="match status" value="1"/>
</dbReference>
<dbReference type="EC" id="1.14.13.-" evidence="5"/>
<name>A0ABV9FYF3_9NOCA</name>
<dbReference type="PANTHER" id="PTHR42877">
    <property type="entry name" value="L-ORNITHINE N(5)-MONOOXYGENASE-RELATED"/>
    <property type="match status" value="1"/>
</dbReference>
<dbReference type="GO" id="GO:0004497">
    <property type="term" value="F:monooxygenase activity"/>
    <property type="evidence" value="ECO:0007669"/>
    <property type="project" value="UniProtKB-KW"/>
</dbReference>
<evidence type="ECO:0000313" key="6">
    <source>
        <dbReference type="Proteomes" id="UP001595914"/>
    </source>
</evidence>
<proteinExistence type="inferred from homology"/>
<evidence type="ECO:0000256" key="3">
    <source>
        <dbReference type="ARBA" id="ARBA00022827"/>
    </source>
</evidence>
<reference evidence="6" key="1">
    <citation type="journal article" date="2019" name="Int. J. Syst. Evol. Microbiol.">
        <title>The Global Catalogue of Microorganisms (GCM) 10K type strain sequencing project: providing services to taxonomists for standard genome sequencing and annotation.</title>
        <authorList>
            <consortium name="The Broad Institute Genomics Platform"/>
            <consortium name="The Broad Institute Genome Sequencing Center for Infectious Disease"/>
            <person name="Wu L."/>
            <person name="Ma J."/>
        </authorList>
    </citation>
    <scope>NUCLEOTIDE SEQUENCE [LARGE SCALE GENOMIC DNA]</scope>
    <source>
        <strain evidence="6">CCUG 54520</strain>
    </source>
</reference>
<keyword evidence="2" id="KW-0285">Flavoprotein</keyword>
<dbReference type="InterPro" id="IPR020946">
    <property type="entry name" value="Flavin_mOase-like"/>
</dbReference>
<dbReference type="Proteomes" id="UP001595914">
    <property type="component" value="Unassembled WGS sequence"/>
</dbReference>
<dbReference type="RefSeq" id="WP_378419705.1">
    <property type="nucleotide sequence ID" value="NZ_JBHSFO010000015.1"/>
</dbReference>
<dbReference type="InterPro" id="IPR036188">
    <property type="entry name" value="FAD/NAD-bd_sf"/>
</dbReference>
<protein>
    <submittedName>
        <fullName evidence="5">Flavin-containing monooxygenase</fullName>
        <ecNumber evidence="5">1.14.13.-</ecNumber>
    </submittedName>
</protein>
<sequence>MTDTSNPDALPDHVRVLVVGAGFAGLAVTERMLRDDPAADILVIERAADVGGTWRDNTYPGCACDVPTALYSFSFAPSPDWNHTFARQPEIHAYLRKVAADKGIRDRVLTGCELLEASWDNGSALWRVRTSLGGLTAQALVAATGALSTPRLPDVPGIGNFTGAMFHSATWDHDYDLTGKRVAVIGTGASAVQFVPEIADRVDRLTVFQRTPTWVMPRGDRALTRLEKRLYRRIPLTQKIVRAAVYTCREGYVLAMAKAPRVLPVFQLLAKAHLRRQVPDRALRHKLTPTFTITCKRILLSNDWLRTLARDDVDLVDSGLSEVTEGGVVDGAGRETLVDAIIFATGFTPTEPPVAHQLRGRDGRTLAQHWSGSPRAYLGTTVAGFPNLFLMYGPNTNLGHSSIVYMLEAQSAYINGALAHLAAGAGAAVEVHPAAQARYNERIADQLHGTVWNTGGCSSWYLDKDGHNSVMWPTFTFRYRSRTKRFDSENYQTRRTVQESVA</sequence>
<dbReference type="EMBL" id="JBHSFO010000015">
    <property type="protein sequence ID" value="MFC4605965.1"/>
    <property type="molecule type" value="Genomic_DNA"/>
</dbReference>
<evidence type="ECO:0000256" key="2">
    <source>
        <dbReference type="ARBA" id="ARBA00022630"/>
    </source>
</evidence>
<keyword evidence="3" id="KW-0274">FAD</keyword>
<gene>
    <name evidence="5" type="ORF">ACFO6S_19880</name>
</gene>
<comment type="caution">
    <text evidence="5">The sequence shown here is derived from an EMBL/GenBank/DDBJ whole genome shotgun (WGS) entry which is preliminary data.</text>
</comment>